<dbReference type="RefSeq" id="WP_264250470.1">
    <property type="nucleotide sequence ID" value="NZ_CP107567.1"/>
</dbReference>
<evidence type="ECO:0000256" key="1">
    <source>
        <dbReference type="SAM" id="Phobius"/>
    </source>
</evidence>
<organism evidence="2 3">
    <name type="scientific">Streptomyces peucetius</name>
    <dbReference type="NCBI Taxonomy" id="1950"/>
    <lineage>
        <taxon>Bacteria</taxon>
        <taxon>Bacillati</taxon>
        <taxon>Actinomycetota</taxon>
        <taxon>Actinomycetes</taxon>
        <taxon>Kitasatosporales</taxon>
        <taxon>Streptomycetaceae</taxon>
        <taxon>Streptomyces</taxon>
    </lineage>
</organism>
<sequence length="63" mass="6838">MAQRGGARVHIEAAGFDETVRVEGEYGFVPLNAADNWLHFALGIGMVALGTLLARPTTRTRVR</sequence>
<dbReference type="EMBL" id="CP107567">
    <property type="protein sequence ID" value="UYQ66821.1"/>
    <property type="molecule type" value="Genomic_DNA"/>
</dbReference>
<evidence type="ECO:0000313" key="2">
    <source>
        <dbReference type="EMBL" id="UYQ66821.1"/>
    </source>
</evidence>
<dbReference type="Pfam" id="PF14325">
    <property type="entry name" value="DUF4383"/>
    <property type="match status" value="1"/>
</dbReference>
<keyword evidence="1" id="KW-0472">Membrane</keyword>
<keyword evidence="3" id="KW-1185">Reference proteome</keyword>
<name>A0ABY6IIF5_STRPE</name>
<accession>A0ABY6IIF5</accession>
<reference evidence="2" key="1">
    <citation type="submission" date="2022-10" db="EMBL/GenBank/DDBJ databases">
        <title>Cytochrome P450 Catalyzes Benzene Ring Formation in the Biosynthesis of Trialkyl-Substituted Aromatic Polyketides.</title>
        <authorList>
            <person name="Zhao E."/>
            <person name="Ge H."/>
        </authorList>
    </citation>
    <scope>NUCLEOTIDE SEQUENCE</scope>
    <source>
        <strain evidence="2">NA0869</strain>
    </source>
</reference>
<evidence type="ECO:0000313" key="3">
    <source>
        <dbReference type="Proteomes" id="UP001163878"/>
    </source>
</evidence>
<feature type="transmembrane region" description="Helical" evidence="1">
    <location>
        <begin position="37"/>
        <end position="54"/>
    </location>
</feature>
<proteinExistence type="predicted"/>
<dbReference type="Proteomes" id="UP001163878">
    <property type="component" value="Chromosome"/>
</dbReference>
<keyword evidence="1" id="KW-0812">Transmembrane</keyword>
<gene>
    <name evidence="2" type="ORF">OGH68_34045</name>
</gene>
<protein>
    <submittedName>
        <fullName evidence="2">DUF4383 domain-containing protein</fullName>
    </submittedName>
</protein>
<keyword evidence="1" id="KW-1133">Transmembrane helix</keyword>